<dbReference type="InterPro" id="IPR000719">
    <property type="entry name" value="Prot_kinase_dom"/>
</dbReference>
<accession>M8BVG2</accession>
<dbReference type="PROSITE" id="PS50011">
    <property type="entry name" value="PROTEIN_KINASE_DOM"/>
    <property type="match status" value="1"/>
</dbReference>
<protein>
    <submittedName>
        <fullName evidence="1">Putative inactive receptor kinase</fullName>
    </submittedName>
</protein>
<dbReference type="AlphaFoldDB" id="M8BVG2"/>
<dbReference type="InterPro" id="IPR011009">
    <property type="entry name" value="Kinase-like_dom_sf"/>
</dbReference>
<sequence length="178" mass="19804">MDGVYEALVVTVAAFVGISVPCLLVAFLCRHRKNRLLEPDHRCSSSSSLPISAPVGISSELSSSWSLYMAPEIREGVGASVKADVYSFGVLMMETVTGRRPSWPMKNIRGKEVELLKWAREKVEAGISSEIADHRMGLEGEKETKEVKTFLDIAQSCTEESPKYRPTMKEVVERLNRL</sequence>
<dbReference type="PANTHER" id="PTHR48055">
    <property type="entry name" value="LEUCINE-RICH REPEAT RECEPTOR PROTEIN KINASE EMS1"/>
    <property type="match status" value="1"/>
</dbReference>
<dbReference type="PANTHER" id="PTHR48055:SF40">
    <property type="entry name" value="LEUCINE-RICH REPEAT RECEPTOR PROTEIN KINASE EMS1"/>
    <property type="match status" value="1"/>
</dbReference>
<dbReference type="GO" id="GO:0016020">
    <property type="term" value="C:membrane"/>
    <property type="evidence" value="ECO:0007669"/>
    <property type="project" value="TreeGrafter"/>
</dbReference>
<dbReference type="SUPFAM" id="SSF56112">
    <property type="entry name" value="Protein kinase-like (PK-like)"/>
    <property type="match status" value="1"/>
</dbReference>
<dbReference type="Gene3D" id="1.10.510.10">
    <property type="entry name" value="Transferase(Phosphotransferase) domain 1"/>
    <property type="match status" value="1"/>
</dbReference>
<dbReference type="EnsemblPlants" id="EMT10764">
    <property type="protein sequence ID" value="EMT10764"/>
    <property type="gene ID" value="F775_02943"/>
</dbReference>
<name>M8BVG2_AEGTA</name>
<proteinExistence type="predicted"/>
<dbReference type="InterPro" id="IPR051564">
    <property type="entry name" value="LRR_receptor-like_kinase"/>
</dbReference>
<dbReference type="GO" id="GO:0005524">
    <property type="term" value="F:ATP binding"/>
    <property type="evidence" value="ECO:0007669"/>
    <property type="project" value="InterPro"/>
</dbReference>
<dbReference type="GO" id="GO:0004672">
    <property type="term" value="F:protein kinase activity"/>
    <property type="evidence" value="ECO:0007669"/>
    <property type="project" value="InterPro"/>
</dbReference>
<dbReference type="Pfam" id="PF00069">
    <property type="entry name" value="Pkinase"/>
    <property type="match status" value="1"/>
</dbReference>
<organism evidence="1">
    <name type="scientific">Aegilops tauschii</name>
    <name type="common">Tausch's goatgrass</name>
    <name type="synonym">Aegilops squarrosa</name>
    <dbReference type="NCBI Taxonomy" id="37682"/>
    <lineage>
        <taxon>Eukaryota</taxon>
        <taxon>Viridiplantae</taxon>
        <taxon>Streptophyta</taxon>
        <taxon>Embryophyta</taxon>
        <taxon>Tracheophyta</taxon>
        <taxon>Spermatophyta</taxon>
        <taxon>Magnoliopsida</taxon>
        <taxon>Liliopsida</taxon>
        <taxon>Poales</taxon>
        <taxon>Poaceae</taxon>
        <taxon>BOP clade</taxon>
        <taxon>Pooideae</taxon>
        <taxon>Triticodae</taxon>
        <taxon>Triticeae</taxon>
        <taxon>Triticinae</taxon>
        <taxon>Aegilops</taxon>
    </lineage>
</organism>
<reference evidence="1" key="1">
    <citation type="submission" date="2015-06" db="UniProtKB">
        <authorList>
            <consortium name="EnsemblPlants"/>
        </authorList>
    </citation>
    <scope>IDENTIFICATION</scope>
</reference>
<evidence type="ECO:0000313" key="1">
    <source>
        <dbReference type="EnsemblPlants" id="EMT10764"/>
    </source>
</evidence>